<evidence type="ECO:0000313" key="3">
    <source>
        <dbReference type="EMBL" id="KED03717.1"/>
    </source>
</evidence>
<name>A0A922T4V3_9STRE</name>
<dbReference type="PANTHER" id="PTHR46558:SF14">
    <property type="entry name" value="HTH-TYPE TRANSCRIPTIONAL REGULATOR ANSR"/>
    <property type="match status" value="1"/>
</dbReference>
<dbReference type="Gene3D" id="1.10.260.40">
    <property type="entry name" value="lambda repressor-like DNA-binding domains"/>
    <property type="match status" value="1"/>
</dbReference>
<proteinExistence type="predicted"/>
<evidence type="ECO:0000256" key="1">
    <source>
        <dbReference type="ARBA" id="ARBA00023125"/>
    </source>
</evidence>
<accession>A0A922T4V3</accession>
<dbReference type="InterPro" id="IPR010982">
    <property type="entry name" value="Lambda_DNA-bd_dom_sf"/>
</dbReference>
<dbReference type="Proteomes" id="UP000028704">
    <property type="component" value="Unassembled WGS sequence"/>
</dbReference>
<dbReference type="InterPro" id="IPR001387">
    <property type="entry name" value="Cro/C1-type_HTH"/>
</dbReference>
<dbReference type="CDD" id="cd00093">
    <property type="entry name" value="HTH_XRE"/>
    <property type="match status" value="1"/>
</dbReference>
<gene>
    <name evidence="3" type="ORF">CECT5772_09002</name>
</gene>
<dbReference type="RefSeq" id="WP_037581522.1">
    <property type="nucleotide sequence ID" value="NZ_AWEX01000099.1"/>
</dbReference>
<keyword evidence="1" id="KW-0238">DNA-binding</keyword>
<evidence type="ECO:0000313" key="4">
    <source>
        <dbReference type="Proteomes" id="UP000028704"/>
    </source>
</evidence>
<dbReference type="EMBL" id="AWEX01000099">
    <property type="protein sequence ID" value="KED03717.1"/>
    <property type="molecule type" value="Genomic_DNA"/>
</dbReference>
<organism evidence="3 4">
    <name type="scientific">Streptococcus equi subsp. ruminatorum CECT 5772</name>
    <dbReference type="NCBI Taxonomy" id="1051981"/>
    <lineage>
        <taxon>Bacteria</taxon>
        <taxon>Bacillati</taxon>
        <taxon>Bacillota</taxon>
        <taxon>Bacilli</taxon>
        <taxon>Lactobacillales</taxon>
        <taxon>Streptococcaceae</taxon>
        <taxon>Streptococcus</taxon>
    </lineage>
</organism>
<dbReference type="SMART" id="SM00530">
    <property type="entry name" value="HTH_XRE"/>
    <property type="match status" value="1"/>
</dbReference>
<dbReference type="PANTHER" id="PTHR46558">
    <property type="entry name" value="TRACRIPTIONAL REGULATORY PROTEIN-RELATED-RELATED"/>
    <property type="match status" value="1"/>
</dbReference>
<reference evidence="3 4" key="1">
    <citation type="journal article" date="2014" name="Int. J. Syst. Evol. Microbiol.">
        <title>Phylogenomics and the dynamic genome evolution of the genus Streptococcus.</title>
        <authorList>
            <consortium name="The Broad Institute Genome Sequencing Platform"/>
            <person name="Richards V.P."/>
            <person name="Palmer S.R."/>
            <person name="Pavinski Bitar P.D."/>
            <person name="Qin X."/>
            <person name="Weinstock G.M."/>
            <person name="Highlander S.K."/>
            <person name="Town C.D."/>
            <person name="Burne R.A."/>
            <person name="Stanhope M.J."/>
        </authorList>
    </citation>
    <scope>NUCLEOTIDE SEQUENCE [LARGE SCALE GENOMIC DNA]</scope>
    <source>
        <strain evidence="3 4">CECT 5772</strain>
    </source>
</reference>
<comment type="caution">
    <text evidence="3">The sequence shown here is derived from an EMBL/GenBank/DDBJ whole genome shotgun (WGS) entry which is preliminary data.</text>
</comment>
<protein>
    <submittedName>
        <fullName evidence="3">Cro/CI family transcriptional regulator</fullName>
    </submittedName>
</protein>
<dbReference type="AlphaFoldDB" id="A0A922T4V3"/>
<sequence length="67" mass="8095">MYRRLRDLREDNDYSQQEIAKYLFCSQSAYSRIESGRQDIPSRMLIQLADLYGVSVDYLLNRTDYKY</sequence>
<evidence type="ECO:0000259" key="2">
    <source>
        <dbReference type="PROSITE" id="PS50943"/>
    </source>
</evidence>
<dbReference type="Pfam" id="PF01381">
    <property type="entry name" value="HTH_3"/>
    <property type="match status" value="1"/>
</dbReference>
<dbReference type="SUPFAM" id="SSF47413">
    <property type="entry name" value="lambda repressor-like DNA-binding domains"/>
    <property type="match status" value="1"/>
</dbReference>
<feature type="domain" description="HTH cro/C1-type" evidence="2">
    <location>
        <begin position="5"/>
        <end position="59"/>
    </location>
</feature>
<dbReference type="GO" id="GO:0003677">
    <property type="term" value="F:DNA binding"/>
    <property type="evidence" value="ECO:0007669"/>
    <property type="project" value="UniProtKB-KW"/>
</dbReference>
<dbReference type="PROSITE" id="PS50943">
    <property type="entry name" value="HTH_CROC1"/>
    <property type="match status" value="1"/>
</dbReference>